<dbReference type="AlphaFoldDB" id="A0A642UCN9"/>
<organism evidence="3 4">
    <name type="scientific">Trichomonascus ciferrii</name>
    <dbReference type="NCBI Taxonomy" id="44093"/>
    <lineage>
        <taxon>Eukaryota</taxon>
        <taxon>Fungi</taxon>
        <taxon>Dikarya</taxon>
        <taxon>Ascomycota</taxon>
        <taxon>Saccharomycotina</taxon>
        <taxon>Dipodascomycetes</taxon>
        <taxon>Dipodascales</taxon>
        <taxon>Trichomonascaceae</taxon>
        <taxon>Trichomonascus</taxon>
        <taxon>Trichomonascus ciferrii complex</taxon>
    </lineage>
</organism>
<evidence type="ECO:0000256" key="2">
    <source>
        <dbReference type="SAM" id="SignalP"/>
    </source>
</evidence>
<dbReference type="Gene3D" id="3.40.50.1820">
    <property type="entry name" value="alpha/beta hydrolase"/>
    <property type="match status" value="1"/>
</dbReference>
<accession>A0A642UCN9</accession>
<dbReference type="VEuPathDB" id="FungiDB:TRICI_006827"/>
<dbReference type="Proteomes" id="UP000761534">
    <property type="component" value="Unassembled WGS sequence"/>
</dbReference>
<dbReference type="InterPro" id="IPR029058">
    <property type="entry name" value="AB_hydrolase_fold"/>
</dbReference>
<protein>
    <recommendedName>
        <fullName evidence="5">Triacylglycerol lipase</fullName>
    </recommendedName>
</protein>
<feature type="chain" id="PRO_5024901693" description="Triacylglycerol lipase" evidence="2">
    <location>
        <begin position="21"/>
        <end position="455"/>
    </location>
</feature>
<evidence type="ECO:0000256" key="1">
    <source>
        <dbReference type="SAM" id="MobiDB-lite"/>
    </source>
</evidence>
<evidence type="ECO:0008006" key="5">
    <source>
        <dbReference type="Google" id="ProtNLM"/>
    </source>
</evidence>
<comment type="caution">
    <text evidence="3">The sequence shown here is derived from an EMBL/GenBank/DDBJ whole genome shotgun (WGS) entry which is preliminary data.</text>
</comment>
<name>A0A642UCN9_9ASCO</name>
<dbReference type="Pfam" id="PF03583">
    <property type="entry name" value="LIP"/>
    <property type="match status" value="1"/>
</dbReference>
<reference evidence="3" key="1">
    <citation type="journal article" date="2019" name="G3 (Bethesda)">
        <title>Genome Assemblies of Two Rare Opportunistic Yeast Pathogens: Diutina rugosa (syn. Candida rugosa) and Trichomonascus ciferrii (syn. Candida ciferrii).</title>
        <authorList>
            <person name="Mixao V."/>
            <person name="Saus E."/>
            <person name="Hansen A.P."/>
            <person name="Lass-Florl C."/>
            <person name="Gabaldon T."/>
        </authorList>
    </citation>
    <scope>NUCLEOTIDE SEQUENCE</scope>
    <source>
        <strain evidence="3">CBS 4856</strain>
    </source>
</reference>
<feature type="compositionally biased region" description="Low complexity" evidence="1">
    <location>
        <begin position="414"/>
        <end position="431"/>
    </location>
</feature>
<dbReference type="OrthoDB" id="2373480at2759"/>
<dbReference type="GO" id="GO:0016042">
    <property type="term" value="P:lipid catabolic process"/>
    <property type="evidence" value="ECO:0007669"/>
    <property type="project" value="InterPro"/>
</dbReference>
<feature type="signal peptide" evidence="2">
    <location>
        <begin position="1"/>
        <end position="20"/>
    </location>
</feature>
<evidence type="ECO:0000313" key="4">
    <source>
        <dbReference type="Proteomes" id="UP000761534"/>
    </source>
</evidence>
<evidence type="ECO:0000313" key="3">
    <source>
        <dbReference type="EMBL" id="KAA8896806.1"/>
    </source>
</evidence>
<feature type="region of interest" description="Disordered" evidence="1">
    <location>
        <begin position="413"/>
        <end position="433"/>
    </location>
</feature>
<dbReference type="GO" id="GO:0004806">
    <property type="term" value="F:triacylglycerol lipase activity"/>
    <property type="evidence" value="ECO:0007669"/>
    <property type="project" value="InterPro"/>
</dbReference>
<proteinExistence type="predicted"/>
<dbReference type="PANTHER" id="PTHR34853:SF1">
    <property type="entry name" value="LIPASE 5"/>
    <property type="match status" value="1"/>
</dbReference>
<keyword evidence="2" id="KW-0732">Signal</keyword>
<gene>
    <name evidence="3" type="ORF">TRICI_006827</name>
</gene>
<dbReference type="PANTHER" id="PTHR34853">
    <property type="match status" value="1"/>
</dbReference>
<sequence>MTVFKKMLPVVLFVFQWVVAELEYADTSNRWETVPENVTDYSPGDVMKTRIAQGETPLKAAEVYDIMYRTTDSRGNAAATYTTVYVPEEPNWDRLVLLQADYCSSDESCAESLLYQYSSLRYNLLARHWVLVAPVYFGLEARYGANVFGAHAILDSVRAVKASNLSVTDNATAVIWGSHFGSGPSAMAVELQPDYAPDVVFSGAVLINFIPNLQKTIEFVNGKHGAAFIPPLLTGLSREYPEFNETFINAVRFNEFFNETFENCIDYNVKSFANKDVLSFWNNSRQLFNENKISKIMTNLTCGHRPLNAPTRVYVETSKDWLVENASVDTAVQSYCKLNSSHIEYIKVLDVVSDEIEMFYENSFRRTLHSDPWSNDPLNWIAAQFSNRKNESNCTTRSTWYYPSNSETVGSIPSSTATSFQTSTTSQTSTSHNLAGLSHTPTILATIFASLLSLV</sequence>
<dbReference type="InterPro" id="IPR005152">
    <property type="entry name" value="Lipase_secreted"/>
</dbReference>
<keyword evidence="4" id="KW-1185">Reference proteome</keyword>
<dbReference type="Gene3D" id="1.10.260.130">
    <property type="match status" value="1"/>
</dbReference>
<dbReference type="EMBL" id="SWFS01000574">
    <property type="protein sequence ID" value="KAA8896806.1"/>
    <property type="molecule type" value="Genomic_DNA"/>
</dbReference>